<comment type="caution">
    <text evidence="1">The sequence shown here is derived from an EMBL/GenBank/DDBJ whole genome shotgun (WGS) entry which is preliminary data.</text>
</comment>
<evidence type="ECO:0000313" key="1">
    <source>
        <dbReference type="EMBL" id="KAG7302748.1"/>
    </source>
</evidence>
<proteinExistence type="predicted"/>
<dbReference type="EMBL" id="JAHIBW010000017">
    <property type="protein sequence ID" value="KAG7302748.1"/>
    <property type="molecule type" value="Genomic_DNA"/>
</dbReference>
<gene>
    <name evidence="1" type="ORF">JYU34_012709</name>
</gene>
<accession>A0ABQ7QCY1</accession>
<protein>
    <submittedName>
        <fullName evidence="1">Uncharacterized protein</fullName>
    </submittedName>
</protein>
<evidence type="ECO:0000313" key="2">
    <source>
        <dbReference type="Proteomes" id="UP000823941"/>
    </source>
</evidence>
<keyword evidence="2" id="KW-1185">Reference proteome</keyword>
<organism evidence="1 2">
    <name type="scientific">Plutella xylostella</name>
    <name type="common">Diamondback moth</name>
    <name type="synonym">Plutella maculipennis</name>
    <dbReference type="NCBI Taxonomy" id="51655"/>
    <lineage>
        <taxon>Eukaryota</taxon>
        <taxon>Metazoa</taxon>
        <taxon>Ecdysozoa</taxon>
        <taxon>Arthropoda</taxon>
        <taxon>Hexapoda</taxon>
        <taxon>Insecta</taxon>
        <taxon>Pterygota</taxon>
        <taxon>Neoptera</taxon>
        <taxon>Endopterygota</taxon>
        <taxon>Lepidoptera</taxon>
        <taxon>Glossata</taxon>
        <taxon>Ditrysia</taxon>
        <taxon>Yponomeutoidea</taxon>
        <taxon>Plutellidae</taxon>
        <taxon>Plutella</taxon>
    </lineage>
</organism>
<dbReference type="Proteomes" id="UP000823941">
    <property type="component" value="Chromosome 17"/>
</dbReference>
<name>A0ABQ7QCY1_PLUXY</name>
<sequence length="57" mass="5831">MSCCNGCCCPSLGVPCCGQVAGCAYPAPFCGPCCGRVCCGPCGRPFGTYSCRFRNCC</sequence>
<reference evidence="1 2" key="1">
    <citation type="submission" date="2021-06" db="EMBL/GenBank/DDBJ databases">
        <title>A haploid diamondback moth (Plutella xylostella L.) genome assembly resolves 31 chromosomes and identifies a diamide resistance mutation.</title>
        <authorList>
            <person name="Ward C.M."/>
            <person name="Perry K.D."/>
            <person name="Baker G."/>
            <person name="Powis K."/>
            <person name="Heckel D.G."/>
            <person name="Baxter S.W."/>
        </authorList>
    </citation>
    <scope>NUCLEOTIDE SEQUENCE [LARGE SCALE GENOMIC DNA]</scope>
    <source>
        <strain evidence="1 2">LV</strain>
        <tissue evidence="1">Single pupa</tissue>
    </source>
</reference>